<dbReference type="AlphaFoldDB" id="A0A9Q0LPF5"/>
<name>A0A9Q0LPF5_ANAIG</name>
<dbReference type="InterPro" id="IPR011006">
    <property type="entry name" value="CheY-like_superfamily"/>
</dbReference>
<dbReference type="EMBL" id="JAPDFW010000061">
    <property type="protein sequence ID" value="KAJ5076336.1"/>
    <property type="molecule type" value="Genomic_DNA"/>
</dbReference>
<sequence length="683" mass="80402">MFQRFKPPQPNRNQNRDRRRSIQNNQNQNNQIRKQDFGFQEVQFFDSLYSSWETYYGFENAQITLYIQRSEMKIECKTETQQNPLNFTIKSGTTHELNGIRYSGQPSYVEWNDGNDKFRIKFHDYFYAKSLDDEIEHLGNQRRRQTIEMSQIDITRMILIDSMKGRYLLNGKEKIAQARILGENLIITILHVAQQTKFTFTGDQMIEIADNHISFEDGTHFNFSEKNEDFKISVRNSCSKQSEENETKNMTIEFLKVGCDYNDFELEEQFEMDSFHIYSEKDVGFTINETNYFPPIGWIRLKMRNQGNKDVSKWSYGYHGTKHQNTKSIVQNGLVIPGNKTQDGTIVEIVKGHIPNQKHIYASQSYLYASHPIYALPVLFEYNDKTYYVRVMFQIRVDKVNITQEQTIGWPDNVPLDTQVPNDSLEWIIFSSDQIVPYGLLIKFDEENPDEIFQKIKENRLEKHNWSHRTTVKETEENINLNKEAPKEQKKKILWVDDEPENNEGIIEVARKVGLEITTVIDTNTAILKYQRNPAKWFLIISDMRRFEVRSGHPNEKREYITAGLTLTELIRKINKDVPIWIYSQYTRAHPHYHSICFHKGVSEVVNVSRILTHFFPYDPIYQSNDYPSVQGLEDFQDSSNEFLDVEYGQIFKVIIPFENSCFVADNDNKTTGFVLNKLIQLL</sequence>
<comment type="caution">
    <text evidence="2">The sequence shown here is derived from an EMBL/GenBank/DDBJ whole genome shotgun (WGS) entry which is preliminary data.</text>
</comment>
<feature type="compositionally biased region" description="Low complexity" evidence="1">
    <location>
        <begin position="22"/>
        <end position="32"/>
    </location>
</feature>
<dbReference type="SUPFAM" id="SSF52172">
    <property type="entry name" value="CheY-like"/>
    <property type="match status" value="1"/>
</dbReference>
<evidence type="ECO:0000313" key="2">
    <source>
        <dbReference type="EMBL" id="KAJ5076336.1"/>
    </source>
</evidence>
<accession>A0A9Q0LPF5</accession>
<proteinExistence type="predicted"/>
<reference evidence="2" key="1">
    <citation type="submission" date="2022-10" db="EMBL/GenBank/DDBJ databases">
        <title>Novel sulphate-reducing endosymbionts in the free-living metamonad Anaeramoeba.</title>
        <authorList>
            <person name="Jerlstrom-Hultqvist J."/>
            <person name="Cepicka I."/>
            <person name="Gallot-Lavallee L."/>
            <person name="Salas-Leiva D."/>
            <person name="Curtis B.A."/>
            <person name="Zahonova K."/>
            <person name="Pipaliya S."/>
            <person name="Dacks J."/>
            <person name="Roger A.J."/>
        </authorList>
    </citation>
    <scope>NUCLEOTIDE SEQUENCE</scope>
    <source>
        <strain evidence="2">BMAN</strain>
    </source>
</reference>
<keyword evidence="3" id="KW-1185">Reference proteome</keyword>
<organism evidence="2 3">
    <name type="scientific">Anaeramoeba ignava</name>
    <name type="common">Anaerobic marine amoeba</name>
    <dbReference type="NCBI Taxonomy" id="1746090"/>
    <lineage>
        <taxon>Eukaryota</taxon>
        <taxon>Metamonada</taxon>
        <taxon>Anaeramoebidae</taxon>
        <taxon>Anaeramoeba</taxon>
    </lineage>
</organism>
<dbReference type="Gene3D" id="3.40.50.2300">
    <property type="match status" value="1"/>
</dbReference>
<evidence type="ECO:0000313" key="3">
    <source>
        <dbReference type="Proteomes" id="UP001149090"/>
    </source>
</evidence>
<dbReference type="Proteomes" id="UP001149090">
    <property type="component" value="Unassembled WGS sequence"/>
</dbReference>
<protein>
    <submittedName>
        <fullName evidence="2">Neuralized-like protein</fullName>
    </submittedName>
</protein>
<gene>
    <name evidence="2" type="ORF">M0811_06335</name>
</gene>
<evidence type="ECO:0000256" key="1">
    <source>
        <dbReference type="SAM" id="MobiDB-lite"/>
    </source>
</evidence>
<dbReference type="OrthoDB" id="49113at2759"/>
<feature type="region of interest" description="Disordered" evidence="1">
    <location>
        <begin position="1"/>
        <end position="33"/>
    </location>
</feature>